<sequence>MRESLDDLRHDLQRRLHDIRTRADALSPLDIHARMDAIRGEADRAGLHAIEGLAHLSSQLALLPGCRVATAACLDRAGDALGAQSAAERQAVLAAIAMRLN</sequence>
<gene>
    <name evidence="1" type="ORF">GCM10022281_07740</name>
</gene>
<evidence type="ECO:0000313" key="1">
    <source>
        <dbReference type="EMBL" id="GAA4030755.1"/>
    </source>
</evidence>
<evidence type="ECO:0000313" key="2">
    <source>
        <dbReference type="Proteomes" id="UP001424459"/>
    </source>
</evidence>
<protein>
    <submittedName>
        <fullName evidence="1">Uncharacterized protein</fullName>
    </submittedName>
</protein>
<organism evidence="1 2">
    <name type="scientific">Sphingomonas rosea</name>
    <dbReference type="NCBI Taxonomy" id="335605"/>
    <lineage>
        <taxon>Bacteria</taxon>
        <taxon>Pseudomonadati</taxon>
        <taxon>Pseudomonadota</taxon>
        <taxon>Alphaproteobacteria</taxon>
        <taxon>Sphingomonadales</taxon>
        <taxon>Sphingomonadaceae</taxon>
        <taxon>Sphingomonas</taxon>
    </lineage>
</organism>
<dbReference type="Proteomes" id="UP001424459">
    <property type="component" value="Unassembled WGS sequence"/>
</dbReference>
<comment type="caution">
    <text evidence="1">The sequence shown here is derived from an EMBL/GenBank/DDBJ whole genome shotgun (WGS) entry which is preliminary data.</text>
</comment>
<proteinExistence type="predicted"/>
<reference evidence="2" key="1">
    <citation type="journal article" date="2019" name="Int. J. Syst. Evol. Microbiol.">
        <title>The Global Catalogue of Microorganisms (GCM) 10K type strain sequencing project: providing services to taxonomists for standard genome sequencing and annotation.</title>
        <authorList>
            <consortium name="The Broad Institute Genomics Platform"/>
            <consortium name="The Broad Institute Genome Sequencing Center for Infectious Disease"/>
            <person name="Wu L."/>
            <person name="Ma J."/>
        </authorList>
    </citation>
    <scope>NUCLEOTIDE SEQUENCE [LARGE SCALE GENOMIC DNA]</scope>
    <source>
        <strain evidence="2">JCM 17564</strain>
    </source>
</reference>
<dbReference type="EMBL" id="BAABBR010000001">
    <property type="protein sequence ID" value="GAA4030755.1"/>
    <property type="molecule type" value="Genomic_DNA"/>
</dbReference>
<name>A0ABP7TUM2_9SPHN</name>
<dbReference type="RefSeq" id="WP_344695695.1">
    <property type="nucleotide sequence ID" value="NZ_BAABBR010000001.1"/>
</dbReference>
<accession>A0ABP7TUM2</accession>
<keyword evidence="2" id="KW-1185">Reference proteome</keyword>